<evidence type="ECO:0000313" key="2">
    <source>
        <dbReference type="Proteomes" id="UP001497516"/>
    </source>
</evidence>
<protein>
    <submittedName>
        <fullName evidence="1">Uncharacterized protein</fullName>
    </submittedName>
</protein>
<name>A0AAV2GB50_9ROSI</name>
<sequence length="93" mass="10357">MGDPNASEALVPEEHTMGCYWTARATDMRSSIQHPQVAANNFEVSTSFITMLRGSVVFHGKTSECPRAHLRLFHELINGIKNNGVHQDAIQLH</sequence>
<keyword evidence="2" id="KW-1185">Reference proteome</keyword>
<dbReference type="EMBL" id="OZ034821">
    <property type="protein sequence ID" value="CAL1406730.1"/>
    <property type="molecule type" value="Genomic_DNA"/>
</dbReference>
<proteinExistence type="predicted"/>
<evidence type="ECO:0000313" key="1">
    <source>
        <dbReference type="EMBL" id="CAL1406730.1"/>
    </source>
</evidence>
<dbReference type="Proteomes" id="UP001497516">
    <property type="component" value="Chromosome 8"/>
</dbReference>
<reference evidence="1 2" key="1">
    <citation type="submission" date="2024-04" db="EMBL/GenBank/DDBJ databases">
        <authorList>
            <person name="Fracassetti M."/>
        </authorList>
    </citation>
    <scope>NUCLEOTIDE SEQUENCE [LARGE SCALE GENOMIC DNA]</scope>
</reference>
<accession>A0AAV2GB50</accession>
<organism evidence="1 2">
    <name type="scientific">Linum trigynum</name>
    <dbReference type="NCBI Taxonomy" id="586398"/>
    <lineage>
        <taxon>Eukaryota</taxon>
        <taxon>Viridiplantae</taxon>
        <taxon>Streptophyta</taxon>
        <taxon>Embryophyta</taxon>
        <taxon>Tracheophyta</taxon>
        <taxon>Spermatophyta</taxon>
        <taxon>Magnoliopsida</taxon>
        <taxon>eudicotyledons</taxon>
        <taxon>Gunneridae</taxon>
        <taxon>Pentapetalae</taxon>
        <taxon>rosids</taxon>
        <taxon>fabids</taxon>
        <taxon>Malpighiales</taxon>
        <taxon>Linaceae</taxon>
        <taxon>Linum</taxon>
    </lineage>
</organism>
<dbReference type="AlphaFoldDB" id="A0AAV2GB50"/>
<gene>
    <name evidence="1" type="ORF">LTRI10_LOCUS46437</name>
</gene>